<evidence type="ECO:0000313" key="1">
    <source>
        <dbReference type="EMBL" id="MST75929.1"/>
    </source>
</evidence>
<dbReference type="CDD" id="cd09024">
    <property type="entry name" value="Aldose_epim_lacX"/>
    <property type="match status" value="1"/>
</dbReference>
<gene>
    <name evidence="1" type="ORF">FYJ75_13170</name>
</gene>
<dbReference type="AlphaFoldDB" id="A0A6L5YVE7"/>
<proteinExistence type="predicted"/>
<evidence type="ECO:0000313" key="2">
    <source>
        <dbReference type="Proteomes" id="UP000474024"/>
    </source>
</evidence>
<sequence>MQFELKNDFLTACFETSGAELISLKDNAAEKEYLWCGDKKFWGRHSPVLFPFVGRVKDNTYRYKGKEYHISQHGFARDMEFVCITRSENEIWFGLEANEETKEKYPFDFRLEIGYRLNGRSLKVLWRVINPDKTEKMYFSIGAHPAFMCPVNDGEKQTDYAIWMNKEHLISNAIDVESGLRLSDTTELTIPESGLLFTEHFFDNGAYIIENSQVQKVSLLTPERKPYITVAFDAPLVGIWSPEKKNAPFVCIEPWYGRCDADDFDGTLEEREWGNELDPEEIFEGFYEITCEA</sequence>
<dbReference type="InterPro" id="IPR008183">
    <property type="entry name" value="Aldose_1/G6P_1-epimerase"/>
</dbReference>
<dbReference type="Pfam" id="PF01263">
    <property type="entry name" value="Aldose_epim"/>
    <property type="match status" value="1"/>
</dbReference>
<dbReference type="InterPro" id="IPR037481">
    <property type="entry name" value="LacX"/>
</dbReference>
<dbReference type="Proteomes" id="UP000474024">
    <property type="component" value="Unassembled WGS sequence"/>
</dbReference>
<organism evidence="1 2">
    <name type="scientific">Roseburia porci</name>
    <dbReference type="NCBI Taxonomy" id="2605790"/>
    <lineage>
        <taxon>Bacteria</taxon>
        <taxon>Bacillati</taxon>
        <taxon>Bacillota</taxon>
        <taxon>Clostridia</taxon>
        <taxon>Lachnospirales</taxon>
        <taxon>Lachnospiraceae</taxon>
        <taxon>Roseburia</taxon>
    </lineage>
</organism>
<keyword evidence="2" id="KW-1185">Reference proteome</keyword>
<dbReference type="GO" id="GO:0005975">
    <property type="term" value="P:carbohydrate metabolic process"/>
    <property type="evidence" value="ECO:0007669"/>
    <property type="project" value="InterPro"/>
</dbReference>
<comment type="caution">
    <text evidence="1">The sequence shown here is derived from an EMBL/GenBank/DDBJ whole genome shotgun (WGS) entry which is preliminary data.</text>
</comment>
<dbReference type="EMBL" id="VUNI01000030">
    <property type="protein sequence ID" value="MST75929.1"/>
    <property type="molecule type" value="Genomic_DNA"/>
</dbReference>
<dbReference type="InterPro" id="IPR014718">
    <property type="entry name" value="GH-type_carb-bd"/>
</dbReference>
<dbReference type="RefSeq" id="WP_154430897.1">
    <property type="nucleotide sequence ID" value="NZ_VUNI01000030.1"/>
</dbReference>
<name>A0A6L5YVE7_9FIRM</name>
<dbReference type="Gene3D" id="2.70.98.10">
    <property type="match status" value="1"/>
</dbReference>
<dbReference type="SUPFAM" id="SSF74650">
    <property type="entry name" value="Galactose mutarotase-like"/>
    <property type="match status" value="1"/>
</dbReference>
<accession>A0A6L5YVE7</accession>
<dbReference type="GO" id="GO:0016853">
    <property type="term" value="F:isomerase activity"/>
    <property type="evidence" value="ECO:0007669"/>
    <property type="project" value="InterPro"/>
</dbReference>
<protein>
    <submittedName>
        <fullName evidence="1">Aldose 1-epimerase family protein</fullName>
    </submittedName>
</protein>
<dbReference type="GO" id="GO:0030246">
    <property type="term" value="F:carbohydrate binding"/>
    <property type="evidence" value="ECO:0007669"/>
    <property type="project" value="InterPro"/>
</dbReference>
<reference evidence="1 2" key="1">
    <citation type="submission" date="2019-08" db="EMBL/GenBank/DDBJ databases">
        <title>In-depth cultivation of the pig gut microbiome towards novel bacterial diversity and tailored functional studies.</title>
        <authorList>
            <person name="Wylensek D."/>
            <person name="Hitch T.C.A."/>
            <person name="Clavel T."/>
        </authorList>
    </citation>
    <scope>NUCLEOTIDE SEQUENCE [LARGE SCALE GENOMIC DNA]</scope>
    <source>
        <strain evidence="1 2">MUC/MUC-530-WT-4D</strain>
    </source>
</reference>
<dbReference type="InterPro" id="IPR011013">
    <property type="entry name" value="Gal_mutarotase_sf_dom"/>
</dbReference>